<sequence>MDRWKKEINSRRAGAGYFLAQSKRPKFDPSEYIKNRAIKTPKAAQKLRREWEAWMKDLSSSKHAIVSEAAKTARPMTATDLDKYYKSRVVANRALAVLKASSEQLGDADNELSSSLREDHPEINQEFEAMVEMLDRRHFWTLQCSGRCVEDVLIEASRKIGAGQREIHSLIIYMSDPFTRNLFTSEEWSEISNTNCDPLPELSNPLMNYLETFNKSRIEDLDRAADAKLPIDGKYQHELHWAFRWIRIAVETWLGLYCQRPEPLKSRQKESFYRNDVFGIINSLLRDVQDLVPPLNIAVLEAAKEFDTTGSKFLFDTQKVIRTLHDMLRSRLAGLHVRTRRHELTLVGYIISGPSLMTLFASCPGGYVVRFNPHSKHFKLADDISQFKLNLRILKHLLVTKQLLQTTKEIIHETPSNWDVDGDGNSGDDGGDYDEAQEAEENFRSSQLVTPTQKVQLPRLQTSPGRVTRIQSKYTAIYRS</sequence>
<feature type="compositionally biased region" description="Acidic residues" evidence="1">
    <location>
        <begin position="429"/>
        <end position="440"/>
    </location>
</feature>
<gene>
    <name evidence="2" type="ORF">BGW38_006081</name>
</gene>
<name>A0A9P6KAZ2_9FUNG</name>
<protein>
    <submittedName>
        <fullName evidence="2">Uncharacterized protein</fullName>
    </submittedName>
</protein>
<comment type="caution">
    <text evidence="2">The sequence shown here is derived from an EMBL/GenBank/DDBJ whole genome shotgun (WGS) entry which is preliminary data.</text>
</comment>
<accession>A0A9P6KAZ2</accession>
<reference evidence="2" key="1">
    <citation type="journal article" date="2020" name="Fungal Divers.">
        <title>Resolving the Mortierellaceae phylogeny through synthesis of multi-gene phylogenetics and phylogenomics.</title>
        <authorList>
            <person name="Vandepol N."/>
            <person name="Liber J."/>
            <person name="Desiro A."/>
            <person name="Na H."/>
            <person name="Kennedy M."/>
            <person name="Barry K."/>
            <person name="Grigoriev I.V."/>
            <person name="Miller A.N."/>
            <person name="O'Donnell K."/>
            <person name="Stajich J.E."/>
            <person name="Bonito G."/>
        </authorList>
    </citation>
    <scope>NUCLEOTIDE SEQUENCE</scope>
    <source>
        <strain evidence="2">KOD1015</strain>
    </source>
</reference>
<dbReference type="AlphaFoldDB" id="A0A9P6KAZ2"/>
<dbReference type="Proteomes" id="UP000780801">
    <property type="component" value="Unassembled WGS sequence"/>
</dbReference>
<keyword evidence="3" id="KW-1185">Reference proteome</keyword>
<organism evidence="2 3">
    <name type="scientific">Lunasporangiospora selenospora</name>
    <dbReference type="NCBI Taxonomy" id="979761"/>
    <lineage>
        <taxon>Eukaryota</taxon>
        <taxon>Fungi</taxon>
        <taxon>Fungi incertae sedis</taxon>
        <taxon>Mucoromycota</taxon>
        <taxon>Mortierellomycotina</taxon>
        <taxon>Mortierellomycetes</taxon>
        <taxon>Mortierellales</taxon>
        <taxon>Mortierellaceae</taxon>
        <taxon>Lunasporangiospora</taxon>
    </lineage>
</organism>
<evidence type="ECO:0000313" key="3">
    <source>
        <dbReference type="Proteomes" id="UP000780801"/>
    </source>
</evidence>
<proteinExistence type="predicted"/>
<dbReference type="OrthoDB" id="2397721at2759"/>
<evidence type="ECO:0000256" key="1">
    <source>
        <dbReference type="SAM" id="MobiDB-lite"/>
    </source>
</evidence>
<feature type="region of interest" description="Disordered" evidence="1">
    <location>
        <begin position="415"/>
        <end position="450"/>
    </location>
</feature>
<dbReference type="EMBL" id="JAABOA010003877">
    <property type="protein sequence ID" value="KAF9578231.1"/>
    <property type="molecule type" value="Genomic_DNA"/>
</dbReference>
<evidence type="ECO:0000313" key="2">
    <source>
        <dbReference type="EMBL" id="KAF9578231.1"/>
    </source>
</evidence>